<dbReference type="SUPFAM" id="SSF56784">
    <property type="entry name" value="HAD-like"/>
    <property type="match status" value="1"/>
</dbReference>
<reference evidence="1" key="1">
    <citation type="submission" date="2021-01" db="EMBL/GenBank/DDBJ databases">
        <title>Description of Breznakiella homolactica.</title>
        <authorList>
            <person name="Song Y."/>
            <person name="Brune A."/>
        </authorList>
    </citation>
    <scope>NUCLEOTIDE SEQUENCE</scope>
    <source>
        <strain evidence="1">RmG30</strain>
    </source>
</reference>
<dbReference type="Pfam" id="PF00702">
    <property type="entry name" value="Hydrolase"/>
    <property type="match status" value="1"/>
</dbReference>
<keyword evidence="2" id="KW-1185">Reference proteome</keyword>
<dbReference type="GO" id="GO:0016787">
    <property type="term" value="F:hydrolase activity"/>
    <property type="evidence" value="ECO:0007669"/>
    <property type="project" value="UniProtKB-KW"/>
</dbReference>
<sequence>MIRHILFDLDNTLYSKIHNIEPDVDRRVTQFVADYLSISLEEAQEQRKRNIPTRYVTSTQWLMEEEGLKDINYYYSMVYPEDEAENLPPSPELRSFIESLPLPYAILTNSPMVHALTILRRLGVSDLFPFIIDIRENALLGKPHEGAYRNALAVLGAEPETTLFIDDSISCVEGFQKIGGQGILFDEFNEYPDWPHEKIRKLEEIRRFL</sequence>
<dbReference type="KEGG" id="bhc:JFL75_16610"/>
<name>A0A7T8BAV1_9SPIR</name>
<evidence type="ECO:0000313" key="2">
    <source>
        <dbReference type="Proteomes" id="UP000595917"/>
    </source>
</evidence>
<keyword evidence="1" id="KW-0378">Hydrolase</keyword>
<dbReference type="PANTHER" id="PTHR12725">
    <property type="entry name" value="HALOACID DEHALOGENASE-LIKE HYDROLASE"/>
    <property type="match status" value="1"/>
</dbReference>
<dbReference type="SFLD" id="SFLDG01129">
    <property type="entry name" value="C1.5:_HAD__Beta-PGM__Phosphata"/>
    <property type="match status" value="1"/>
</dbReference>
<protein>
    <submittedName>
        <fullName evidence="1">HAD-IA family hydrolase</fullName>
    </submittedName>
</protein>
<dbReference type="InterPro" id="IPR036412">
    <property type="entry name" value="HAD-like_sf"/>
</dbReference>
<accession>A0A7T8BAV1</accession>
<gene>
    <name evidence="1" type="ORF">JFL75_16610</name>
</gene>
<dbReference type="Proteomes" id="UP000595917">
    <property type="component" value="Chromosome"/>
</dbReference>
<dbReference type="InterPro" id="IPR023214">
    <property type="entry name" value="HAD_sf"/>
</dbReference>
<dbReference type="InterPro" id="IPR006439">
    <property type="entry name" value="HAD-SF_hydro_IA"/>
</dbReference>
<dbReference type="RefSeq" id="WP_215625844.1">
    <property type="nucleotide sequence ID" value="NZ_CP067089.2"/>
</dbReference>
<organism evidence="1 2">
    <name type="scientific">Breznakiella homolactica</name>
    <dbReference type="NCBI Taxonomy" id="2798577"/>
    <lineage>
        <taxon>Bacteria</taxon>
        <taxon>Pseudomonadati</taxon>
        <taxon>Spirochaetota</taxon>
        <taxon>Spirochaetia</taxon>
        <taxon>Spirochaetales</taxon>
        <taxon>Breznakiellaceae</taxon>
        <taxon>Breznakiella</taxon>
    </lineage>
</organism>
<dbReference type="PANTHER" id="PTHR12725:SF117">
    <property type="entry name" value="HALOACID DEHALOGENASE-LIKE HYDROLASE"/>
    <property type="match status" value="1"/>
</dbReference>
<dbReference type="AlphaFoldDB" id="A0A7T8BAV1"/>
<dbReference type="Gene3D" id="1.10.150.450">
    <property type="match status" value="1"/>
</dbReference>
<proteinExistence type="predicted"/>
<dbReference type="Gene3D" id="3.40.50.1000">
    <property type="entry name" value="HAD superfamily/HAD-like"/>
    <property type="match status" value="1"/>
</dbReference>
<dbReference type="NCBIfam" id="TIGR01509">
    <property type="entry name" value="HAD-SF-IA-v3"/>
    <property type="match status" value="1"/>
</dbReference>
<dbReference type="SFLD" id="SFLDS00003">
    <property type="entry name" value="Haloacid_Dehalogenase"/>
    <property type="match status" value="1"/>
</dbReference>
<evidence type="ECO:0000313" key="1">
    <source>
        <dbReference type="EMBL" id="QQO08538.1"/>
    </source>
</evidence>
<dbReference type="EMBL" id="CP067089">
    <property type="protein sequence ID" value="QQO08538.1"/>
    <property type="molecule type" value="Genomic_DNA"/>
</dbReference>